<organism evidence="2 3">
    <name type="scientific">Cellvibrio japonicus (strain Ueda107)</name>
    <name type="common">Pseudomonas fluorescens subsp. cellulosa</name>
    <dbReference type="NCBI Taxonomy" id="498211"/>
    <lineage>
        <taxon>Bacteria</taxon>
        <taxon>Pseudomonadati</taxon>
        <taxon>Pseudomonadota</taxon>
        <taxon>Gammaproteobacteria</taxon>
        <taxon>Cellvibrionales</taxon>
        <taxon>Cellvibrionaceae</taxon>
        <taxon>Cellvibrio</taxon>
    </lineage>
</organism>
<dbReference type="Pfam" id="PF04375">
    <property type="entry name" value="HemX"/>
    <property type="match status" value="1"/>
</dbReference>
<dbReference type="GO" id="GO:0008168">
    <property type="term" value="F:methyltransferase activity"/>
    <property type="evidence" value="ECO:0007669"/>
    <property type="project" value="UniProtKB-KW"/>
</dbReference>
<name>B3PF70_CELJU</name>
<reference evidence="2 3" key="1">
    <citation type="journal article" date="2008" name="J. Bacteriol.">
        <title>Insights into plant cell wall degradation from the genome sequence of the soil bacterium Cellvibrio japonicus.</title>
        <authorList>
            <person name="Deboy R.T."/>
            <person name="Mongodin E.F."/>
            <person name="Fouts D.E."/>
            <person name="Tailford L.E."/>
            <person name="Khouri H."/>
            <person name="Emerson J.B."/>
            <person name="Mohamoud Y."/>
            <person name="Watkins K."/>
            <person name="Henrissat B."/>
            <person name="Gilbert H.J."/>
            <person name="Nelson K.E."/>
        </authorList>
    </citation>
    <scope>NUCLEOTIDE SEQUENCE [LARGE SCALE GENOMIC DNA]</scope>
    <source>
        <strain evidence="2 3">Ueda107</strain>
    </source>
</reference>
<gene>
    <name evidence="2" type="ordered locus">CJA_3384</name>
</gene>
<keyword evidence="3" id="KW-1185">Reference proteome</keyword>
<evidence type="ECO:0000256" key="1">
    <source>
        <dbReference type="SAM" id="Phobius"/>
    </source>
</evidence>
<dbReference type="eggNOG" id="COG2959">
    <property type="taxonomic scope" value="Bacteria"/>
</dbReference>
<evidence type="ECO:0000313" key="3">
    <source>
        <dbReference type="Proteomes" id="UP000001036"/>
    </source>
</evidence>
<feature type="transmembrane region" description="Helical" evidence="1">
    <location>
        <begin position="52"/>
        <end position="76"/>
    </location>
</feature>
<keyword evidence="1" id="KW-0472">Membrane</keyword>
<dbReference type="Proteomes" id="UP000001036">
    <property type="component" value="Chromosome"/>
</dbReference>
<dbReference type="GO" id="GO:0032259">
    <property type="term" value="P:methylation"/>
    <property type="evidence" value="ECO:0007669"/>
    <property type="project" value="UniProtKB-KW"/>
</dbReference>
<keyword evidence="2" id="KW-0808">Transferase</keyword>
<dbReference type="PANTHER" id="PTHR38043">
    <property type="entry name" value="PROTEIN HEMX"/>
    <property type="match status" value="1"/>
</dbReference>
<dbReference type="KEGG" id="cja:CJA_3384"/>
<keyword evidence="2" id="KW-0489">Methyltransferase</keyword>
<sequence>MLMHGVLCDPGMRLVAVTEQTTPDVSPSIPAPEAPVASVQARHYEPRPRSSLGVYFIALWVLLLSFALAAISFWFYQDRQGQHLTLDKLQQQLDQRARDDQQQLRALQEDFEKELIDQQDNIQTSLNLLAEELSKNSARVLALTSTSYDQWKLAEAQFLLRLANQRILLEKDSQNALALAISADNILRDVDQPELIAVRKVLAEEIAVLKLAGVVDREGIFLRLAALANRIDAIPFIEPLGSSLDEVEEPEVPLDETFRQKLSRYFYSALHKLGNYIRVRDHGKTVNAILPPGQQAYLQQNLRLMLEQAQVSLLHNEAQIYQESLVKAQNWINQYYALNAEANAVLSELQSLQNEVVAPELTDFHNSVTALADYMERREKQAAARRGGR</sequence>
<proteinExistence type="predicted"/>
<protein>
    <submittedName>
        <fullName evidence="2">Putative uroporphyrinogen III methylase</fullName>
    </submittedName>
</protein>
<accession>B3PF70</accession>
<keyword evidence="1" id="KW-0812">Transmembrane</keyword>
<evidence type="ECO:0000313" key="2">
    <source>
        <dbReference type="EMBL" id="ACE82762.1"/>
    </source>
</evidence>
<dbReference type="STRING" id="498211.CJA_3384"/>
<dbReference type="HOGENOM" id="CLU_036381_4_1_6"/>
<dbReference type="AlphaFoldDB" id="B3PF70"/>
<keyword evidence="1" id="KW-1133">Transmembrane helix</keyword>
<dbReference type="InterPro" id="IPR007470">
    <property type="entry name" value="HemX"/>
</dbReference>
<dbReference type="PANTHER" id="PTHR38043:SF1">
    <property type="entry name" value="PROTEIN HEMX"/>
    <property type="match status" value="1"/>
</dbReference>
<dbReference type="EMBL" id="CP000934">
    <property type="protein sequence ID" value="ACE82762.1"/>
    <property type="molecule type" value="Genomic_DNA"/>
</dbReference>